<protein>
    <submittedName>
        <fullName evidence="3">Relaxase/mobilization nuclease domain protein</fullName>
    </submittedName>
</protein>
<accession>G6AUJ1</accession>
<dbReference type="Proteomes" id="UP000004407">
    <property type="component" value="Unassembled WGS sequence"/>
</dbReference>
<sequence length="381" mass="42987">MPMIHTKNAILVAASDGINLMNNQTITDSFVMHAGLSSRTKMPVAHFVLAFSPHDAPRINNAMLGQLASEYLQKMGYDDNQFVAFRHYDKEHQHVHIVVNRVNFKGKCTSDSHEKIKNIRICKDLTKSPGLYMATGKDSVEERRLRSMDAIRYHMMHCVRESLQVADNWKEFQIELAKVGIRCHFRYNKNTNGIEGISFSIARDKVLNKKGEAKMRHGISFSGKQLDQSLTLAHLCEKLGNLIAVVHNQARDMYEDARQDWYDTHNGFEVRNIDTVFPDFNTRFSSQAEAGQFSAPDILGNSKLLASSFFNELMEKFEDVTDAGNGALQVGLAALGEILFQPYQPAISADGGGSASKLGWGDDDKYKKKKRNKTATYTRER</sequence>
<feature type="domain" description="MobA/VirD2-like nuclease" evidence="2">
    <location>
        <begin position="14"/>
        <end position="131"/>
    </location>
</feature>
<dbReference type="EMBL" id="AFZZ01000037">
    <property type="protein sequence ID" value="EHJ41919.1"/>
    <property type="molecule type" value="Genomic_DNA"/>
</dbReference>
<evidence type="ECO:0000313" key="4">
    <source>
        <dbReference type="Proteomes" id="UP000004407"/>
    </source>
</evidence>
<dbReference type="eggNOG" id="COG3843">
    <property type="taxonomic scope" value="Bacteria"/>
</dbReference>
<evidence type="ECO:0000313" key="3">
    <source>
        <dbReference type="EMBL" id="EHJ41919.1"/>
    </source>
</evidence>
<feature type="region of interest" description="Disordered" evidence="1">
    <location>
        <begin position="350"/>
        <end position="381"/>
    </location>
</feature>
<reference evidence="3 4" key="1">
    <citation type="submission" date="2011-08" db="EMBL/GenBank/DDBJ databases">
        <authorList>
            <person name="Weinstock G."/>
            <person name="Sodergren E."/>
            <person name="Clifton S."/>
            <person name="Fulton L."/>
            <person name="Fulton B."/>
            <person name="Courtney L."/>
            <person name="Fronick C."/>
            <person name="Harrison M."/>
            <person name="Strong C."/>
            <person name="Farmer C."/>
            <person name="Delahaunty K."/>
            <person name="Markovic C."/>
            <person name="Hall O."/>
            <person name="Minx P."/>
            <person name="Tomlinson C."/>
            <person name="Mitreva M."/>
            <person name="Hou S."/>
            <person name="Chen J."/>
            <person name="Wollam A."/>
            <person name="Pepin K.H."/>
            <person name="Johnson M."/>
            <person name="Bhonagiri V."/>
            <person name="Zhang X."/>
            <person name="Suruliraj S."/>
            <person name="Warren W."/>
            <person name="Chinwalla A."/>
            <person name="Mardis E.R."/>
            <person name="Wilson R.K."/>
        </authorList>
    </citation>
    <scope>NUCLEOTIDE SEQUENCE [LARGE SCALE GENOMIC DNA]</scope>
    <source>
        <strain evidence="3 4">DSM 18206</strain>
    </source>
</reference>
<evidence type="ECO:0000259" key="2">
    <source>
        <dbReference type="Pfam" id="PF03432"/>
    </source>
</evidence>
<dbReference type="InterPro" id="IPR005094">
    <property type="entry name" value="Endonuclease_MobA/VirD2"/>
</dbReference>
<organism evidence="3 4">
    <name type="scientific">Leyella stercorea DSM 18206</name>
    <dbReference type="NCBI Taxonomy" id="1002367"/>
    <lineage>
        <taxon>Bacteria</taxon>
        <taxon>Pseudomonadati</taxon>
        <taxon>Bacteroidota</taxon>
        <taxon>Bacteroidia</taxon>
        <taxon>Bacteroidales</taxon>
        <taxon>Prevotellaceae</taxon>
        <taxon>Leyella</taxon>
    </lineage>
</organism>
<dbReference type="Pfam" id="PF03432">
    <property type="entry name" value="Relaxase"/>
    <property type="match status" value="1"/>
</dbReference>
<dbReference type="PATRIC" id="fig|1002367.3.peg.219"/>
<dbReference type="HOGENOM" id="CLU_022309_0_0_10"/>
<evidence type="ECO:0000256" key="1">
    <source>
        <dbReference type="SAM" id="MobiDB-lite"/>
    </source>
</evidence>
<dbReference type="AlphaFoldDB" id="G6AUJ1"/>
<name>G6AUJ1_9BACT</name>
<proteinExistence type="predicted"/>
<comment type="caution">
    <text evidence="3">The sequence shown here is derived from an EMBL/GenBank/DDBJ whole genome shotgun (WGS) entry which is preliminary data.</text>
</comment>
<gene>
    <name evidence="3" type="ORF">HMPREF0673_00276</name>
</gene>